<evidence type="ECO:0000313" key="2">
    <source>
        <dbReference type="EMBL" id="PIE62565.1"/>
    </source>
</evidence>
<reference evidence="2 3" key="1">
    <citation type="submission" date="2017-10" db="EMBL/GenBank/DDBJ databases">
        <title>Novel microbial diversity and functional potential in the marine mammal oral microbiome.</title>
        <authorList>
            <person name="Dudek N.K."/>
            <person name="Sun C.L."/>
            <person name="Burstein D."/>
            <person name="Kantor R.S."/>
            <person name="Aliaga Goltsman D.S."/>
            <person name="Bik E.M."/>
            <person name="Thomas B.C."/>
            <person name="Banfield J.F."/>
            <person name="Relman D.A."/>
        </authorList>
    </citation>
    <scope>NUCLEOTIDE SEQUENCE [LARGE SCALE GENOMIC DNA]</scope>
    <source>
        <strain evidence="2">DOLJORAL78_47_202</strain>
    </source>
</reference>
<dbReference type="AlphaFoldDB" id="A0A2G6MRB1"/>
<dbReference type="Proteomes" id="UP000231203">
    <property type="component" value="Unassembled WGS sequence"/>
</dbReference>
<dbReference type="EMBL" id="PDTI01000038">
    <property type="protein sequence ID" value="PIE62565.1"/>
    <property type="molecule type" value="Genomic_DNA"/>
</dbReference>
<gene>
    <name evidence="2" type="ORF">CSA25_04510</name>
</gene>
<keyword evidence="1" id="KW-0812">Transmembrane</keyword>
<keyword evidence="1" id="KW-0472">Membrane</keyword>
<organism evidence="2 3">
    <name type="scientific">Desulfobacter postgatei</name>
    <dbReference type="NCBI Taxonomy" id="2293"/>
    <lineage>
        <taxon>Bacteria</taxon>
        <taxon>Pseudomonadati</taxon>
        <taxon>Thermodesulfobacteriota</taxon>
        <taxon>Desulfobacteria</taxon>
        <taxon>Desulfobacterales</taxon>
        <taxon>Desulfobacteraceae</taxon>
        <taxon>Desulfobacter</taxon>
    </lineage>
</organism>
<evidence type="ECO:0000313" key="3">
    <source>
        <dbReference type="Proteomes" id="UP000231203"/>
    </source>
</evidence>
<protein>
    <submittedName>
        <fullName evidence="2">Uncharacterized protein</fullName>
    </submittedName>
</protein>
<name>A0A2G6MRB1_9BACT</name>
<sequence length="88" mass="9438">MSVPVVAHPLGWIVLGAAGYFTYKAGKKAGKKTEEEIAKTSLSDRVIKGTMKAAYKTQKEVSECLGKAKEKYGTLWAEARAEANTASS</sequence>
<proteinExistence type="predicted"/>
<feature type="transmembrane region" description="Helical" evidence="1">
    <location>
        <begin position="6"/>
        <end position="23"/>
    </location>
</feature>
<accession>A0A2G6MRB1</accession>
<keyword evidence="1" id="KW-1133">Transmembrane helix</keyword>
<evidence type="ECO:0000256" key="1">
    <source>
        <dbReference type="SAM" id="Phobius"/>
    </source>
</evidence>
<comment type="caution">
    <text evidence="2">The sequence shown here is derived from an EMBL/GenBank/DDBJ whole genome shotgun (WGS) entry which is preliminary data.</text>
</comment>